<comment type="caution">
    <text evidence="1">The sequence shown here is derived from an EMBL/GenBank/DDBJ whole genome shotgun (WGS) entry which is preliminary data.</text>
</comment>
<sequence length="76" mass="8854">MLKICALCNVQSENILLGRHERGGHYAVYKYKLVIFNSKNDVSRKHFVSHNRPILLHSTVSCLWNGSFNVTKYIKY</sequence>
<dbReference type="Proteomes" id="UP001314205">
    <property type="component" value="Unassembled WGS sequence"/>
</dbReference>
<name>A0AAV1KBU7_9NEOP</name>
<proteinExistence type="predicted"/>
<protein>
    <recommendedName>
        <fullName evidence="3">C2H2-type domain-containing protein</fullName>
    </recommendedName>
</protein>
<keyword evidence="2" id="KW-1185">Reference proteome</keyword>
<organism evidence="1 2">
    <name type="scientific">Parnassius mnemosyne</name>
    <name type="common">clouded apollo</name>
    <dbReference type="NCBI Taxonomy" id="213953"/>
    <lineage>
        <taxon>Eukaryota</taxon>
        <taxon>Metazoa</taxon>
        <taxon>Ecdysozoa</taxon>
        <taxon>Arthropoda</taxon>
        <taxon>Hexapoda</taxon>
        <taxon>Insecta</taxon>
        <taxon>Pterygota</taxon>
        <taxon>Neoptera</taxon>
        <taxon>Endopterygota</taxon>
        <taxon>Lepidoptera</taxon>
        <taxon>Glossata</taxon>
        <taxon>Ditrysia</taxon>
        <taxon>Papilionoidea</taxon>
        <taxon>Papilionidae</taxon>
        <taxon>Parnassiinae</taxon>
        <taxon>Parnassini</taxon>
        <taxon>Parnassius</taxon>
        <taxon>Driopa</taxon>
    </lineage>
</organism>
<evidence type="ECO:0000313" key="2">
    <source>
        <dbReference type="Proteomes" id="UP001314205"/>
    </source>
</evidence>
<accession>A0AAV1KBU7</accession>
<gene>
    <name evidence="1" type="ORF">PARMNEM_LOCUS1491</name>
</gene>
<dbReference type="AlphaFoldDB" id="A0AAV1KBU7"/>
<evidence type="ECO:0000313" key="1">
    <source>
        <dbReference type="EMBL" id="CAK1579567.1"/>
    </source>
</evidence>
<reference evidence="1 2" key="1">
    <citation type="submission" date="2023-11" db="EMBL/GenBank/DDBJ databases">
        <authorList>
            <person name="Hedman E."/>
            <person name="Englund M."/>
            <person name="Stromberg M."/>
            <person name="Nyberg Akerstrom W."/>
            <person name="Nylinder S."/>
            <person name="Jareborg N."/>
            <person name="Kallberg Y."/>
            <person name="Kronander E."/>
        </authorList>
    </citation>
    <scope>NUCLEOTIDE SEQUENCE [LARGE SCALE GENOMIC DNA]</scope>
</reference>
<evidence type="ECO:0008006" key="3">
    <source>
        <dbReference type="Google" id="ProtNLM"/>
    </source>
</evidence>
<dbReference type="EMBL" id="CAVLGL010000002">
    <property type="protein sequence ID" value="CAK1579567.1"/>
    <property type="molecule type" value="Genomic_DNA"/>
</dbReference>